<dbReference type="EMBL" id="KV419443">
    <property type="protein sequence ID" value="KZS87840.1"/>
    <property type="molecule type" value="Genomic_DNA"/>
</dbReference>
<dbReference type="Proteomes" id="UP000076722">
    <property type="component" value="Unassembled WGS sequence"/>
</dbReference>
<reference evidence="7 8" key="1">
    <citation type="journal article" date="2016" name="Mol. Biol. Evol.">
        <title>Comparative Genomics of Early-Diverging Mushroom-Forming Fungi Provides Insights into the Origins of Lignocellulose Decay Capabilities.</title>
        <authorList>
            <person name="Nagy L.G."/>
            <person name="Riley R."/>
            <person name="Tritt A."/>
            <person name="Adam C."/>
            <person name="Daum C."/>
            <person name="Floudas D."/>
            <person name="Sun H."/>
            <person name="Yadav J.S."/>
            <person name="Pangilinan J."/>
            <person name="Larsson K.H."/>
            <person name="Matsuura K."/>
            <person name="Barry K."/>
            <person name="Labutti K."/>
            <person name="Kuo R."/>
            <person name="Ohm R.A."/>
            <person name="Bhattacharya S.S."/>
            <person name="Shirouzu T."/>
            <person name="Yoshinaga Y."/>
            <person name="Martin F.M."/>
            <person name="Grigoriev I.V."/>
            <person name="Hibbett D.S."/>
        </authorList>
    </citation>
    <scope>NUCLEOTIDE SEQUENCE [LARGE SCALE GENOMIC DNA]</scope>
    <source>
        <strain evidence="7 8">HHB9708</strain>
    </source>
</reference>
<evidence type="ECO:0000256" key="2">
    <source>
        <dbReference type="ARBA" id="ARBA00006333"/>
    </source>
</evidence>
<keyword evidence="4 6" id="KW-0460">Magnesium</keyword>
<comment type="similarity">
    <text evidence="2 6">Belongs to the terpene synthase family.</text>
</comment>
<dbReference type="EC" id="4.2.3.-" evidence="6"/>
<name>A0A164NM73_9AGAM</name>
<gene>
    <name evidence="7" type="ORF">SISNIDRAFT_446492</name>
</gene>
<protein>
    <recommendedName>
        <fullName evidence="6">Terpene synthase</fullName>
        <ecNumber evidence="6">4.2.3.-</ecNumber>
    </recommendedName>
</protein>
<dbReference type="SFLD" id="SFLDS00005">
    <property type="entry name" value="Isoprenoid_Synthase_Type_I"/>
    <property type="match status" value="1"/>
</dbReference>
<dbReference type="OrthoDB" id="6486656at2759"/>
<dbReference type="GO" id="GO:0010333">
    <property type="term" value="F:terpene synthase activity"/>
    <property type="evidence" value="ECO:0007669"/>
    <property type="project" value="InterPro"/>
</dbReference>
<dbReference type="PANTHER" id="PTHR35201">
    <property type="entry name" value="TERPENE SYNTHASE"/>
    <property type="match status" value="1"/>
</dbReference>
<evidence type="ECO:0000313" key="7">
    <source>
        <dbReference type="EMBL" id="KZS87840.1"/>
    </source>
</evidence>
<accession>A0A164NM73</accession>
<proteinExistence type="inferred from homology"/>
<dbReference type="InterPro" id="IPR008949">
    <property type="entry name" value="Isoprenoid_synthase_dom_sf"/>
</dbReference>
<dbReference type="Pfam" id="PF19086">
    <property type="entry name" value="Terpene_syn_C_2"/>
    <property type="match status" value="1"/>
</dbReference>
<evidence type="ECO:0000313" key="8">
    <source>
        <dbReference type="Proteomes" id="UP000076722"/>
    </source>
</evidence>
<evidence type="ECO:0000256" key="4">
    <source>
        <dbReference type="ARBA" id="ARBA00022842"/>
    </source>
</evidence>
<keyword evidence="5 6" id="KW-0456">Lyase</keyword>
<dbReference type="GO" id="GO:0046872">
    <property type="term" value="F:metal ion binding"/>
    <property type="evidence" value="ECO:0007669"/>
    <property type="project" value="UniProtKB-KW"/>
</dbReference>
<keyword evidence="3 6" id="KW-0479">Metal-binding</keyword>
<evidence type="ECO:0000256" key="3">
    <source>
        <dbReference type="ARBA" id="ARBA00022723"/>
    </source>
</evidence>
<dbReference type="GO" id="GO:0008299">
    <property type="term" value="P:isoprenoid biosynthetic process"/>
    <property type="evidence" value="ECO:0007669"/>
    <property type="project" value="UniProtKB-ARBA"/>
</dbReference>
<organism evidence="7 8">
    <name type="scientific">Sistotremastrum niveocremeum HHB9708</name>
    <dbReference type="NCBI Taxonomy" id="1314777"/>
    <lineage>
        <taxon>Eukaryota</taxon>
        <taxon>Fungi</taxon>
        <taxon>Dikarya</taxon>
        <taxon>Basidiomycota</taxon>
        <taxon>Agaricomycotina</taxon>
        <taxon>Agaricomycetes</taxon>
        <taxon>Sistotremastrales</taxon>
        <taxon>Sistotremastraceae</taxon>
        <taxon>Sertulicium</taxon>
        <taxon>Sertulicium niveocremeum</taxon>
    </lineage>
</organism>
<evidence type="ECO:0000256" key="1">
    <source>
        <dbReference type="ARBA" id="ARBA00001946"/>
    </source>
</evidence>
<dbReference type="SUPFAM" id="SSF48576">
    <property type="entry name" value="Terpenoid synthases"/>
    <property type="match status" value="1"/>
</dbReference>
<comment type="cofactor">
    <cofactor evidence="1 6">
        <name>Mg(2+)</name>
        <dbReference type="ChEBI" id="CHEBI:18420"/>
    </cofactor>
</comment>
<dbReference type="PANTHER" id="PTHR35201:SF4">
    <property type="entry name" value="BETA-PINACENE SYNTHASE-RELATED"/>
    <property type="match status" value="1"/>
</dbReference>
<dbReference type="InterPro" id="IPR034686">
    <property type="entry name" value="Terpene_cyclase-like_2"/>
</dbReference>
<sequence>MPSPITTVRLPDLLEGWPFERKINPHSEEVAAESTQWIEAHEPFDERYLAVFRKCNFGLIASLAYPNASRDILRTGCDLMNAFFVFDDISDGQCSADVRKGADIIMDALRNPYDPRPQGESILGDVFQTFWSRALIYSSRSAAHRFINHFQDYVDAVVEQAIDREHNRIRSVEDYLTLRRHTIGCLPSFNVLQMNMDLPDFVVTHPQVLNLVTIATDMIILANDLYSYNIEQYRGDEAHNMVCKLYMVAVIMKSHDLNVQDAVDHIGEQYRQLRDRFLTDRETLPSWSEDVNRELKEYIEGLGNWVTANVEWSFESERYFGKDGPEIRQHRNLALLSQEFRC</sequence>
<evidence type="ECO:0000256" key="6">
    <source>
        <dbReference type="RuleBase" id="RU366034"/>
    </source>
</evidence>
<dbReference type="AlphaFoldDB" id="A0A164NM73"/>
<keyword evidence="8" id="KW-1185">Reference proteome</keyword>
<dbReference type="SFLD" id="SFLDG01020">
    <property type="entry name" value="Terpene_Cyclase_Like_2"/>
    <property type="match status" value="1"/>
</dbReference>
<evidence type="ECO:0000256" key="5">
    <source>
        <dbReference type="ARBA" id="ARBA00023239"/>
    </source>
</evidence>
<dbReference type="Gene3D" id="1.10.600.10">
    <property type="entry name" value="Farnesyl Diphosphate Synthase"/>
    <property type="match status" value="1"/>
</dbReference>